<comment type="similarity">
    <text evidence="1">Belongs to the ribonucleoside diphosphate reductase small chain family.</text>
</comment>
<organism evidence="2 3">
    <name type="scientific">Ophiobolus disseminans</name>
    <dbReference type="NCBI Taxonomy" id="1469910"/>
    <lineage>
        <taxon>Eukaryota</taxon>
        <taxon>Fungi</taxon>
        <taxon>Dikarya</taxon>
        <taxon>Ascomycota</taxon>
        <taxon>Pezizomycotina</taxon>
        <taxon>Dothideomycetes</taxon>
        <taxon>Pleosporomycetidae</taxon>
        <taxon>Pleosporales</taxon>
        <taxon>Pleosporineae</taxon>
        <taxon>Phaeosphaeriaceae</taxon>
        <taxon>Ophiobolus</taxon>
    </lineage>
</organism>
<evidence type="ECO:0000313" key="2">
    <source>
        <dbReference type="EMBL" id="KAF2825867.1"/>
    </source>
</evidence>
<dbReference type="InterPro" id="IPR000358">
    <property type="entry name" value="RNR_small_fam"/>
</dbReference>
<dbReference type="GO" id="GO:0016491">
    <property type="term" value="F:oxidoreductase activity"/>
    <property type="evidence" value="ECO:0007669"/>
    <property type="project" value="InterPro"/>
</dbReference>
<dbReference type="PANTHER" id="PTHR23409">
    <property type="entry name" value="RIBONUCLEOSIDE-DIPHOSPHATE REDUCTASE SMALL CHAIN"/>
    <property type="match status" value="1"/>
</dbReference>
<accession>A0A6A6ZZK3</accession>
<evidence type="ECO:0000313" key="3">
    <source>
        <dbReference type="Proteomes" id="UP000799424"/>
    </source>
</evidence>
<dbReference type="InterPro" id="IPR030475">
    <property type="entry name" value="RNR_small_AS"/>
</dbReference>
<dbReference type="AlphaFoldDB" id="A0A6A6ZZK3"/>
<dbReference type="EMBL" id="MU006227">
    <property type="protein sequence ID" value="KAF2825867.1"/>
    <property type="molecule type" value="Genomic_DNA"/>
</dbReference>
<dbReference type="InterPro" id="IPR009078">
    <property type="entry name" value="Ferritin-like_SF"/>
</dbReference>
<dbReference type="SUPFAM" id="SSF47240">
    <property type="entry name" value="Ferritin-like"/>
    <property type="match status" value="1"/>
</dbReference>
<sequence length="411" mass="46385">MSALQSTPSKQAASAIDTLKMIDSPAKKIDFSSADKENVFKPIVGIPDLPEEDTSLVKATVAPTIKPEEAHEPLLQENSQRFVLFPIKYHDVWQMYKKAEASFWTAEEIDLSKDLHDWNKRLNDDERFFISHVLAFFAASDGIVNENLVERFSGEVQIPEARCFYGFQIMMENVHSETYSLLIDTYISEPKQRTYLFNAIDNIPCIRKKADWALRWISDKSSTFANRLVAFAAVEGIFFSGSFASIFWLKKRGLMPGLTFSNELISRDEGMHTDFACLLFSLLNNRPTKDAVLAIITEAVTIEQEFLTEALPCALLGMNSNLMCQYIEFVADRLLLALGNPKHYNATNPFDFMENISLAGKTNFFEKRVGDYQKAGVMASTAKHQQNEDGTPVAAKEAMGQSGDFCFEEDF</sequence>
<evidence type="ECO:0000256" key="1">
    <source>
        <dbReference type="ARBA" id="ARBA00009303"/>
    </source>
</evidence>
<dbReference type="InterPro" id="IPR033909">
    <property type="entry name" value="RNR_small"/>
</dbReference>
<dbReference type="GO" id="GO:0009263">
    <property type="term" value="P:deoxyribonucleotide biosynthetic process"/>
    <property type="evidence" value="ECO:0007669"/>
    <property type="project" value="InterPro"/>
</dbReference>
<proteinExistence type="inferred from homology"/>
<dbReference type="InterPro" id="IPR012348">
    <property type="entry name" value="RNR-like"/>
</dbReference>
<name>A0A6A6ZZK3_9PLEO</name>
<keyword evidence="3" id="KW-1185">Reference proteome</keyword>
<dbReference type="Pfam" id="PF00268">
    <property type="entry name" value="Ribonuc_red_sm"/>
    <property type="match status" value="1"/>
</dbReference>
<gene>
    <name evidence="2" type="ORF">CC86DRAFT_324571</name>
</gene>
<dbReference type="CDD" id="cd01049">
    <property type="entry name" value="RNRR2"/>
    <property type="match status" value="1"/>
</dbReference>
<protein>
    <submittedName>
        <fullName evidence="2">Ribonucleoside-diphosphate reductase-like protein subunit M2</fullName>
    </submittedName>
</protein>
<dbReference type="PANTHER" id="PTHR23409:SF18">
    <property type="entry name" value="RIBONUCLEOSIDE-DIPHOSPHATE REDUCTASE SUBUNIT M2"/>
    <property type="match status" value="1"/>
</dbReference>
<reference evidence="2" key="1">
    <citation type="journal article" date="2020" name="Stud. Mycol.">
        <title>101 Dothideomycetes genomes: a test case for predicting lifestyles and emergence of pathogens.</title>
        <authorList>
            <person name="Haridas S."/>
            <person name="Albert R."/>
            <person name="Binder M."/>
            <person name="Bloem J."/>
            <person name="Labutti K."/>
            <person name="Salamov A."/>
            <person name="Andreopoulos B."/>
            <person name="Baker S."/>
            <person name="Barry K."/>
            <person name="Bills G."/>
            <person name="Bluhm B."/>
            <person name="Cannon C."/>
            <person name="Castanera R."/>
            <person name="Culley D."/>
            <person name="Daum C."/>
            <person name="Ezra D."/>
            <person name="Gonzalez J."/>
            <person name="Henrissat B."/>
            <person name="Kuo A."/>
            <person name="Liang C."/>
            <person name="Lipzen A."/>
            <person name="Lutzoni F."/>
            <person name="Magnuson J."/>
            <person name="Mondo S."/>
            <person name="Nolan M."/>
            <person name="Ohm R."/>
            <person name="Pangilinan J."/>
            <person name="Park H.-J."/>
            <person name="Ramirez L."/>
            <person name="Alfaro M."/>
            <person name="Sun H."/>
            <person name="Tritt A."/>
            <person name="Yoshinaga Y."/>
            <person name="Zwiers L.-H."/>
            <person name="Turgeon B."/>
            <person name="Goodwin S."/>
            <person name="Spatafora J."/>
            <person name="Crous P."/>
            <person name="Grigoriev I."/>
        </authorList>
    </citation>
    <scope>NUCLEOTIDE SEQUENCE</scope>
    <source>
        <strain evidence="2">CBS 113818</strain>
    </source>
</reference>
<dbReference type="Proteomes" id="UP000799424">
    <property type="component" value="Unassembled WGS sequence"/>
</dbReference>
<dbReference type="Gene3D" id="1.10.620.20">
    <property type="entry name" value="Ribonucleotide Reductase, subunit A"/>
    <property type="match status" value="1"/>
</dbReference>
<dbReference type="PROSITE" id="PS00368">
    <property type="entry name" value="RIBORED_SMALL"/>
    <property type="match status" value="1"/>
</dbReference>
<dbReference type="OrthoDB" id="10248373at2759"/>